<proteinExistence type="predicted"/>
<dbReference type="KEGG" id="foc:113203507"/>
<evidence type="ECO:0000259" key="1">
    <source>
        <dbReference type="PROSITE" id="PS50181"/>
    </source>
</evidence>
<dbReference type="Gene3D" id="3.80.10.10">
    <property type="entry name" value="Ribonuclease Inhibitor"/>
    <property type="match status" value="1"/>
</dbReference>
<dbReference type="GeneID" id="113203507"/>
<reference evidence="3" key="1">
    <citation type="submission" date="2025-08" db="UniProtKB">
        <authorList>
            <consortium name="RefSeq"/>
        </authorList>
    </citation>
    <scope>IDENTIFICATION</scope>
    <source>
        <tissue evidence="3">Whole organism</tissue>
    </source>
</reference>
<keyword evidence="2" id="KW-1185">Reference proteome</keyword>
<organism evidence="2 3">
    <name type="scientific">Frankliniella occidentalis</name>
    <name type="common">Western flower thrips</name>
    <name type="synonym">Euthrips occidentalis</name>
    <dbReference type="NCBI Taxonomy" id="133901"/>
    <lineage>
        <taxon>Eukaryota</taxon>
        <taxon>Metazoa</taxon>
        <taxon>Ecdysozoa</taxon>
        <taxon>Arthropoda</taxon>
        <taxon>Hexapoda</taxon>
        <taxon>Insecta</taxon>
        <taxon>Pterygota</taxon>
        <taxon>Neoptera</taxon>
        <taxon>Paraneoptera</taxon>
        <taxon>Thysanoptera</taxon>
        <taxon>Terebrantia</taxon>
        <taxon>Thripoidea</taxon>
        <taxon>Thripidae</taxon>
        <taxon>Frankliniella</taxon>
    </lineage>
</organism>
<evidence type="ECO:0000313" key="3">
    <source>
        <dbReference type="RefSeq" id="XP_026274026.1"/>
    </source>
</evidence>
<dbReference type="PROSITE" id="PS50181">
    <property type="entry name" value="FBOX"/>
    <property type="match status" value="1"/>
</dbReference>
<dbReference type="Proteomes" id="UP000504606">
    <property type="component" value="Unplaced"/>
</dbReference>
<dbReference type="InterPro" id="IPR001810">
    <property type="entry name" value="F-box_dom"/>
</dbReference>
<dbReference type="AlphaFoldDB" id="A0A6J1S5J2"/>
<accession>A0A6J1S5J2</accession>
<protein>
    <submittedName>
        <fullName evidence="3">Uncharacterized protein LOC113203507</fullName>
    </submittedName>
</protein>
<dbReference type="RefSeq" id="XP_026274026.1">
    <property type="nucleotide sequence ID" value="XM_026418241.2"/>
</dbReference>
<evidence type="ECO:0000313" key="2">
    <source>
        <dbReference type="Proteomes" id="UP000504606"/>
    </source>
</evidence>
<dbReference type="SUPFAM" id="SSF81383">
    <property type="entry name" value="F-box domain"/>
    <property type="match status" value="1"/>
</dbReference>
<sequence length="509" mass="55490">MDELRSDLLALVVSYLSLKDALACRLVCKRLAGLGQHYPEVWERRALSVEDGPTACPLLRLAPCARVLSTAVPATAPRCHHGDLRTTACAARELSISMKRVRTEDAAEAVQIIKRQEALGRLRAVRLHFDVDDGASATEDAVASLFGTLSSTPGLEGVALSGNMGDLRMSRVTGVRGSIKPSLKSFACHLAPGMLPFFKCMLAGHASTLEAVHFDTSSACSAAPAGSVARLLAGLPRLRKLSCPLVPGLDKLAECESLREVKLTVTRDGADNADNAAGAAQLIGAEQLRSVHLCFLHGGASSDDEYEDVDSDDSDIFGLFDEEPGEEVARNLTMGLVMGDSKVEELFLEIEGESLQSVPVQLMLGLRYLPTLRRLRIKMCMFSVDEVLRGIFIFKLPSLQSLQIVLQDGIDDGSSSRCCFHWFLHHDTVKKVLLKNPWLHVELQNAIFCKDVVSEETCEYCEPLVCHQELYDVATPAEYVVGIFTHPPDACPSAVHHASGRRWFHTSDL</sequence>
<dbReference type="Pfam" id="PF00646">
    <property type="entry name" value="F-box"/>
    <property type="match status" value="1"/>
</dbReference>
<gene>
    <name evidence="3" type="primary">LOC113203507</name>
</gene>
<dbReference type="InterPro" id="IPR036047">
    <property type="entry name" value="F-box-like_dom_sf"/>
</dbReference>
<feature type="domain" description="F-box" evidence="1">
    <location>
        <begin position="1"/>
        <end position="45"/>
    </location>
</feature>
<name>A0A6J1S5J2_FRAOC</name>
<dbReference type="InterPro" id="IPR032675">
    <property type="entry name" value="LRR_dom_sf"/>
</dbReference>